<dbReference type="AlphaFoldDB" id="E3BG07"/>
<dbReference type="GO" id="GO:0005576">
    <property type="term" value="C:extracellular region"/>
    <property type="evidence" value="ECO:0007669"/>
    <property type="project" value="InterPro"/>
</dbReference>
<gene>
    <name evidence="2" type="ORF">VIBC2010_06554</name>
</gene>
<dbReference type="eggNOG" id="ENOG5031EQ9">
    <property type="taxonomic scope" value="Bacteria"/>
</dbReference>
<dbReference type="Proteomes" id="UP000002943">
    <property type="component" value="Unassembled WGS sequence"/>
</dbReference>
<dbReference type="OrthoDB" id="5865134at2"/>
<keyword evidence="3" id="KW-1185">Reference proteome</keyword>
<comment type="caution">
    <text evidence="2">The sequence shown here is derived from an EMBL/GenBank/DDBJ whole genome shotgun (WGS) entry which is preliminary data.</text>
</comment>
<accession>E3BG07</accession>
<dbReference type="InterPro" id="IPR003540">
    <property type="entry name" value="ADP-ribosyltransferase"/>
</dbReference>
<dbReference type="RefSeq" id="WP_009599859.1">
    <property type="nucleotide sequence ID" value="NZ_AEIU01000026.1"/>
</dbReference>
<feature type="domain" description="ADP ribosyltransferase" evidence="1">
    <location>
        <begin position="73"/>
        <end position="212"/>
    </location>
</feature>
<evidence type="ECO:0000313" key="3">
    <source>
        <dbReference type="Proteomes" id="UP000002943"/>
    </source>
</evidence>
<evidence type="ECO:0000313" key="2">
    <source>
        <dbReference type="EMBL" id="EFP98031.1"/>
    </source>
</evidence>
<reference evidence="2 3" key="1">
    <citation type="journal article" date="2012" name="Int. J. Syst. Evol. Microbiol.">
        <title>Vibrio caribbeanicus sp. nov., isolated from the marine sponge Scleritoderma cyanea.</title>
        <authorList>
            <person name="Hoffmann M."/>
            <person name="Monday S.R."/>
            <person name="Allard M.W."/>
            <person name="Strain E.A."/>
            <person name="Whittaker P."/>
            <person name="Naum M."/>
            <person name="McCarthy P.J."/>
            <person name="Lopez J.V."/>
            <person name="Fischer M."/>
            <person name="Brown E.W."/>
        </authorList>
    </citation>
    <scope>NUCLEOTIDE SEQUENCE [LARGE SCALE GENOMIC DNA]</scope>
    <source>
        <strain evidence="2 3">ATCC BAA-2122</strain>
    </source>
</reference>
<sequence length="248" mass="28367">MKYFHYYQLLALSLILFTLQAKAGLDFNRELYSQSEINRIMSEMSEESNSMSIDEFHRLRVEFHRMGNQERFNLGYEELNALERYQADAYRQIREGLSTGYLDEETEELVSAIDSAFEQGTRYRGTTFRGEGFLEPYLSEIKVGDIVSPSSYVSTSASKSTAYVFHQGQLSRFELSSARHGIIIPTVRDDELEVILDRNSLFEVTAIENSEEGLKVIYKEVLPEEVGSKPIKDMHTGEVLSAEEACAF</sequence>
<proteinExistence type="predicted"/>
<name>E3BG07_9VIBR</name>
<dbReference type="Pfam" id="PF03496">
    <property type="entry name" value="ADPrib_exo_Tox"/>
    <property type="match status" value="1"/>
</dbReference>
<organism evidence="2 3">
    <name type="scientific">Vibrio caribbeanicus ATCC BAA-2122</name>
    <dbReference type="NCBI Taxonomy" id="796620"/>
    <lineage>
        <taxon>Bacteria</taxon>
        <taxon>Pseudomonadati</taxon>
        <taxon>Pseudomonadota</taxon>
        <taxon>Gammaproteobacteria</taxon>
        <taxon>Vibrionales</taxon>
        <taxon>Vibrionaceae</taxon>
        <taxon>Vibrio</taxon>
    </lineage>
</organism>
<protein>
    <recommendedName>
        <fullName evidence="1">ADP ribosyltransferase domain-containing protein</fullName>
    </recommendedName>
</protein>
<dbReference type="PROSITE" id="PS51996">
    <property type="entry name" value="TR_MART"/>
    <property type="match status" value="1"/>
</dbReference>
<dbReference type="SUPFAM" id="SSF56399">
    <property type="entry name" value="ADP-ribosylation"/>
    <property type="match status" value="1"/>
</dbReference>
<evidence type="ECO:0000259" key="1">
    <source>
        <dbReference type="Pfam" id="PF03496"/>
    </source>
</evidence>
<dbReference type="EMBL" id="AEIU01000026">
    <property type="protein sequence ID" value="EFP98031.1"/>
    <property type="molecule type" value="Genomic_DNA"/>
</dbReference>
<dbReference type="Gene3D" id="3.90.176.10">
    <property type="entry name" value="Toxin ADP-ribosyltransferase, Chain A, domain 1"/>
    <property type="match status" value="1"/>
</dbReference>